<organism evidence="1">
    <name type="scientific">Podoviridae sp. ctpWp23</name>
    <dbReference type="NCBI Taxonomy" id="2825277"/>
    <lineage>
        <taxon>Viruses</taxon>
        <taxon>Duplodnaviria</taxon>
        <taxon>Heunggongvirae</taxon>
        <taxon>Uroviricota</taxon>
        <taxon>Caudoviricetes</taxon>
    </lineage>
</organism>
<name>A0A8S5U0V0_9CAUD</name>
<accession>A0A8S5U0V0</accession>
<dbReference type="EMBL" id="BK015977">
    <property type="protein sequence ID" value="DAF88069.1"/>
    <property type="molecule type" value="Genomic_DNA"/>
</dbReference>
<proteinExistence type="predicted"/>
<evidence type="ECO:0000313" key="1">
    <source>
        <dbReference type="EMBL" id="DAF88069.1"/>
    </source>
</evidence>
<protein>
    <submittedName>
        <fullName evidence="1">Uncharacterized protein</fullName>
    </submittedName>
</protein>
<reference evidence="1" key="1">
    <citation type="journal article" date="2021" name="Proc. Natl. Acad. Sci. U.S.A.">
        <title>A Catalog of Tens of Thousands of Viruses from Human Metagenomes Reveals Hidden Associations with Chronic Diseases.</title>
        <authorList>
            <person name="Tisza M.J."/>
            <person name="Buck C.B."/>
        </authorList>
    </citation>
    <scope>NUCLEOTIDE SEQUENCE</scope>
    <source>
        <strain evidence="1">CtpWp23</strain>
    </source>
</reference>
<sequence length="127" mass="15233">MRIYETSRPDWGMDEMYRREELRDAEIAIEERQEEANRKNFELFRERIMQHVIKEAHEFRKCAIECDELGYSQNDGEWRTCLLDGAEFIELSSNKYENEEIKDALIWATKSNHADLRVSKIDELANQ</sequence>